<name>A0ABU9VZL6_9MICO</name>
<dbReference type="PANTHER" id="PTHR10362">
    <property type="entry name" value="HISTIDINE AMMONIA-LYASE"/>
    <property type="match status" value="1"/>
</dbReference>
<keyword evidence="3" id="KW-1185">Reference proteome</keyword>
<dbReference type="SUPFAM" id="SSF48557">
    <property type="entry name" value="L-aspartase-like"/>
    <property type="match status" value="1"/>
</dbReference>
<gene>
    <name evidence="2" type="ORF">WJX64_01415</name>
</gene>
<keyword evidence="1" id="KW-0456">Lyase</keyword>
<evidence type="ECO:0000313" key="2">
    <source>
        <dbReference type="EMBL" id="MEN1945198.1"/>
    </source>
</evidence>
<sequence length="474" mass="47996">MAGPVELGADPATPFDIASIAAGAAVSLAPAALVRVRAARDVVERTLASGASVYGLTTRLGSGRDERLADDELIAYQRQVVANHRGGSGPLLPPTEVRAVIAARLALLLNGGSGVRVEVIEALARLLDADSAAVDVPSRGSVGAADLALLAPVLAELLERGLDLAPQEAAAFLSANAYSIGVGCLVAGELDGLGLAADRAVALTLQAAGLHGTGGAISPFSVAVQQARGGVGQAASAARIRGLIADGNLFDSAREVTVQDPLSVRTAPQVTGAFLERVDALRTELSLELAARSENPVVDITSASLVSGGNFAALPLTLALETLRLALAHVAAASERRIAVLSELQRPFRAAGTSVLPGLTWYGAAGALAEIRQLAAPVSLGATVLSGVEDTASFAPTALQLLRRSAELTRDVLAIEALHAAELVRLDDASSRLGAASAPLAEALIALLESGVASDELVARAGIRLSKEDSTAGD</sequence>
<accession>A0ABU9VZL6</accession>
<dbReference type="Gene3D" id="1.20.200.10">
    <property type="entry name" value="Fumarase/aspartase (Central domain)"/>
    <property type="match status" value="1"/>
</dbReference>
<dbReference type="Pfam" id="PF00221">
    <property type="entry name" value="Lyase_aromatic"/>
    <property type="match status" value="2"/>
</dbReference>
<proteinExistence type="predicted"/>
<dbReference type="InterPro" id="IPR001106">
    <property type="entry name" value="Aromatic_Lyase"/>
</dbReference>
<dbReference type="Proteomes" id="UP001425155">
    <property type="component" value="Unassembled WGS sequence"/>
</dbReference>
<comment type="caution">
    <text evidence="2">The sequence shown here is derived from an EMBL/GenBank/DDBJ whole genome shotgun (WGS) entry which is preliminary data.</text>
</comment>
<dbReference type="EMBL" id="JBCLVG010000001">
    <property type="protein sequence ID" value="MEN1945198.1"/>
    <property type="molecule type" value="Genomic_DNA"/>
</dbReference>
<evidence type="ECO:0000313" key="3">
    <source>
        <dbReference type="Proteomes" id="UP001425155"/>
    </source>
</evidence>
<organism evidence="2 3">
    <name type="scientific">Leifsonia stereocauli</name>
    <dbReference type="NCBI Taxonomy" id="3134136"/>
    <lineage>
        <taxon>Bacteria</taxon>
        <taxon>Bacillati</taxon>
        <taxon>Actinomycetota</taxon>
        <taxon>Actinomycetes</taxon>
        <taxon>Micrococcales</taxon>
        <taxon>Microbacteriaceae</taxon>
        <taxon>Leifsonia</taxon>
    </lineage>
</organism>
<dbReference type="Gene3D" id="1.10.275.10">
    <property type="entry name" value="Fumarase/aspartase (N-terminal domain)"/>
    <property type="match status" value="1"/>
</dbReference>
<dbReference type="InterPro" id="IPR008948">
    <property type="entry name" value="L-Aspartase-like"/>
</dbReference>
<reference evidence="2 3" key="1">
    <citation type="submission" date="2024-03" db="EMBL/GenBank/DDBJ databases">
        <title>YIM 134122 draft genome.</title>
        <authorList>
            <person name="Zuo S."/>
            <person name="Xiong L."/>
        </authorList>
    </citation>
    <scope>NUCLEOTIDE SEQUENCE [LARGE SCALE GENOMIC DNA]</scope>
    <source>
        <strain evidence="2 3">YIM 134122</strain>
    </source>
</reference>
<protein>
    <submittedName>
        <fullName evidence="2">Aromatic amino acid ammonia-lyase</fullName>
    </submittedName>
</protein>
<dbReference type="InterPro" id="IPR024083">
    <property type="entry name" value="Fumarase/histidase_N"/>
</dbReference>
<evidence type="ECO:0000256" key="1">
    <source>
        <dbReference type="ARBA" id="ARBA00023239"/>
    </source>
</evidence>
<dbReference type="RefSeq" id="WP_342111103.1">
    <property type="nucleotide sequence ID" value="NZ_JBCAUN010000001.1"/>
</dbReference>